<organism evidence="4 6">
    <name type="scientific">Legionella qingyii</name>
    <dbReference type="NCBI Taxonomy" id="2184757"/>
    <lineage>
        <taxon>Bacteria</taxon>
        <taxon>Pseudomonadati</taxon>
        <taxon>Pseudomonadota</taxon>
        <taxon>Gammaproteobacteria</taxon>
        <taxon>Legionellales</taxon>
        <taxon>Legionellaceae</taxon>
        <taxon>Legionella</taxon>
    </lineage>
</organism>
<dbReference type="PIRSF" id="PIRSF005211">
    <property type="entry name" value="Ab_hydro_YheT"/>
    <property type="match status" value="1"/>
</dbReference>
<protein>
    <submittedName>
        <fullName evidence="4">Hydrolase</fullName>
    </submittedName>
</protein>
<dbReference type="EMBL" id="QHJG01000021">
    <property type="protein sequence ID" value="PWY55102.1"/>
    <property type="molecule type" value="Genomic_DNA"/>
</dbReference>
<evidence type="ECO:0000313" key="4">
    <source>
        <dbReference type="EMBL" id="PWY55102.1"/>
    </source>
</evidence>
<dbReference type="InterPro" id="IPR050960">
    <property type="entry name" value="AB_hydrolase_4_sf"/>
</dbReference>
<evidence type="ECO:0000256" key="1">
    <source>
        <dbReference type="ARBA" id="ARBA00010884"/>
    </source>
</evidence>
<keyword evidence="4" id="KW-0378">Hydrolase</keyword>
<dbReference type="GO" id="GO:0047372">
    <property type="term" value="F:monoacylglycerol lipase activity"/>
    <property type="evidence" value="ECO:0007669"/>
    <property type="project" value="TreeGrafter"/>
</dbReference>
<feature type="active site" description="Charge relay system" evidence="2">
    <location>
        <position position="296"/>
    </location>
</feature>
<feature type="active site" description="Charge relay system" evidence="2">
    <location>
        <position position="141"/>
    </location>
</feature>
<dbReference type="InterPro" id="IPR012020">
    <property type="entry name" value="ABHD4"/>
</dbReference>
<dbReference type="AlphaFoldDB" id="A0A317U3J4"/>
<evidence type="ECO:0000313" key="6">
    <source>
        <dbReference type="Proteomes" id="UP000247152"/>
    </source>
</evidence>
<dbReference type="RefSeq" id="WP_110143093.1">
    <property type="nucleotide sequence ID" value="NZ_QHJG01000021.1"/>
</dbReference>
<evidence type="ECO:0000256" key="2">
    <source>
        <dbReference type="PIRSR" id="PIRSR005211-1"/>
    </source>
</evidence>
<name>A0A317U3J4_9GAMM</name>
<comment type="similarity">
    <text evidence="1">Belongs to the AB hydrolase superfamily. AB hydrolase 4 family.</text>
</comment>
<dbReference type="Pfam" id="PF00561">
    <property type="entry name" value="Abhydrolase_1"/>
    <property type="match status" value="1"/>
</dbReference>
<dbReference type="SUPFAM" id="SSF53474">
    <property type="entry name" value="alpha/beta-Hydrolases"/>
    <property type="match status" value="1"/>
</dbReference>
<keyword evidence="7" id="KW-1185">Reference proteome</keyword>
<proteinExistence type="inferred from homology"/>
<dbReference type="Proteomes" id="UP000287374">
    <property type="component" value="Unassembled WGS sequence"/>
</dbReference>
<evidence type="ECO:0000259" key="3">
    <source>
        <dbReference type="Pfam" id="PF00561"/>
    </source>
</evidence>
<evidence type="ECO:0000313" key="7">
    <source>
        <dbReference type="Proteomes" id="UP000287374"/>
    </source>
</evidence>
<dbReference type="Proteomes" id="UP000247152">
    <property type="component" value="Unassembled WGS sequence"/>
</dbReference>
<dbReference type="PANTHER" id="PTHR10794:SF94">
    <property type="entry name" value="ESTERASE YHET-RELATED"/>
    <property type="match status" value="1"/>
</dbReference>
<comment type="caution">
    <text evidence="4">The sequence shown here is derived from an EMBL/GenBank/DDBJ whole genome shotgun (WGS) entry which is preliminary data.</text>
</comment>
<dbReference type="OrthoDB" id="332676at2"/>
<reference evidence="5 7" key="2">
    <citation type="submission" date="2018-12" db="EMBL/GenBank/DDBJ databases">
        <title>Legionella sp,whole genome shotgun sequence.</title>
        <authorList>
            <person name="Wu H."/>
        </authorList>
    </citation>
    <scope>NUCLEOTIDE SEQUENCE [LARGE SCALE GENOMIC DNA]</scope>
    <source>
        <strain evidence="7">km489</strain>
        <strain evidence="5">Km489</strain>
    </source>
</reference>
<evidence type="ECO:0000313" key="5">
    <source>
        <dbReference type="EMBL" id="RUR25474.1"/>
    </source>
</evidence>
<gene>
    <name evidence="4" type="ORF">DGG96_13030</name>
    <name evidence="5" type="ORF">ELY20_03180</name>
</gene>
<accession>A0A317U3J4</accession>
<dbReference type="NCBIfam" id="NF008218">
    <property type="entry name" value="PRK10985.1"/>
    <property type="match status" value="1"/>
</dbReference>
<reference evidence="4 6" key="1">
    <citation type="submission" date="2018-05" db="EMBL/GenBank/DDBJ databases">
        <title>Legionella qingyii sp.nov., whole genome shotgun sequence.</title>
        <authorList>
            <person name="Wu H."/>
            <person name="Zhu Q."/>
            <person name="Hu C."/>
        </authorList>
    </citation>
    <scope>NUCLEOTIDE SEQUENCE [LARGE SCALE GENOMIC DNA]</scope>
    <source>
        <strain evidence="4 6">HEB18</strain>
    </source>
</reference>
<sequence>MIIHSEFKPLWWLTNNHGQTLYRTLTHRTNTSIDSYERMELPDGDFIDLAWKTNGLGNNTPLIILLHGLGGNINSAYVSTLFDAFNKSGYRAVLMNFRGASGEPNRLPRAYYGGDTADLAYFLNVLNVREHSTKKAVVGISLGGNILLKWLGEIGSQSLIDAAVAVSVPFQLETVVQKINKGFSRVYQASLLERLRTVFLQKLDVINCQLPLSKQKLYSIKTLHEFDEQITAPLHGFANAKEYYQKSNSRQYLSQIATPTLIIHALDDPFMTPDAVPKVDELSPDILLELSKHGGHVGFIAEKKQFWLEQRIPNFLMDYLVTPSNIPQFAQINL</sequence>
<feature type="active site" description="Charge relay system" evidence="2">
    <location>
        <position position="268"/>
    </location>
</feature>
<feature type="domain" description="AB hydrolase-1" evidence="3">
    <location>
        <begin position="61"/>
        <end position="300"/>
    </location>
</feature>
<dbReference type="EMBL" id="RZGX01000003">
    <property type="protein sequence ID" value="RUR25474.1"/>
    <property type="molecule type" value="Genomic_DNA"/>
</dbReference>
<dbReference type="Gene3D" id="3.40.50.1820">
    <property type="entry name" value="alpha/beta hydrolase"/>
    <property type="match status" value="1"/>
</dbReference>
<dbReference type="InterPro" id="IPR029058">
    <property type="entry name" value="AB_hydrolase_fold"/>
</dbReference>
<dbReference type="PANTHER" id="PTHR10794">
    <property type="entry name" value="ABHYDROLASE DOMAIN-CONTAINING PROTEIN"/>
    <property type="match status" value="1"/>
</dbReference>
<dbReference type="GO" id="GO:0034338">
    <property type="term" value="F:short-chain carboxylesterase activity"/>
    <property type="evidence" value="ECO:0007669"/>
    <property type="project" value="TreeGrafter"/>
</dbReference>
<dbReference type="InterPro" id="IPR000073">
    <property type="entry name" value="AB_hydrolase_1"/>
</dbReference>